<dbReference type="EMBL" id="MCGN01000005">
    <property type="protein sequence ID" value="ORY96646.1"/>
    <property type="molecule type" value="Genomic_DNA"/>
</dbReference>
<evidence type="ECO:0000256" key="2">
    <source>
        <dbReference type="ARBA" id="ARBA00006727"/>
    </source>
</evidence>
<accession>A0A1X2HEA8</accession>
<evidence type="ECO:0000256" key="4">
    <source>
        <dbReference type="SAM" id="Phobius"/>
    </source>
</evidence>
<protein>
    <submittedName>
        <fullName evidence="6">Major facilitator superfamily domain-containing protein</fullName>
    </submittedName>
</protein>
<feature type="transmembrane region" description="Helical" evidence="4">
    <location>
        <begin position="200"/>
        <end position="221"/>
    </location>
</feature>
<feature type="transmembrane region" description="Helical" evidence="4">
    <location>
        <begin position="42"/>
        <end position="62"/>
    </location>
</feature>
<reference evidence="6 7" key="1">
    <citation type="submission" date="2016-07" db="EMBL/GenBank/DDBJ databases">
        <title>Pervasive Adenine N6-methylation of Active Genes in Fungi.</title>
        <authorList>
            <consortium name="DOE Joint Genome Institute"/>
            <person name="Mondo S.J."/>
            <person name="Dannebaum R.O."/>
            <person name="Kuo R.C."/>
            <person name="Labutti K."/>
            <person name="Haridas S."/>
            <person name="Kuo A."/>
            <person name="Salamov A."/>
            <person name="Ahrendt S.R."/>
            <person name="Lipzen A."/>
            <person name="Sullivan W."/>
            <person name="Andreopoulos W.B."/>
            <person name="Clum A."/>
            <person name="Lindquist E."/>
            <person name="Daum C."/>
            <person name="Ramamoorthy G.K."/>
            <person name="Gryganskyi A."/>
            <person name="Culley D."/>
            <person name="Magnuson J.K."/>
            <person name="James T.Y."/>
            <person name="O'Malley M.A."/>
            <person name="Stajich J.E."/>
            <person name="Spatafora J.W."/>
            <person name="Visel A."/>
            <person name="Grigoriev I.V."/>
        </authorList>
    </citation>
    <scope>NUCLEOTIDE SEQUENCE [LARGE SCALE GENOMIC DNA]</scope>
    <source>
        <strain evidence="6 7">NRRL 2496</strain>
    </source>
</reference>
<feature type="region of interest" description="Disordered" evidence="3">
    <location>
        <begin position="1"/>
        <end position="37"/>
    </location>
</feature>
<name>A0A1X2HEA8_SYNRA</name>
<dbReference type="SUPFAM" id="SSF103473">
    <property type="entry name" value="MFS general substrate transporter"/>
    <property type="match status" value="1"/>
</dbReference>
<dbReference type="AlphaFoldDB" id="A0A1X2HEA8"/>
<dbReference type="PANTHER" id="PTHR11360:SF284">
    <property type="entry name" value="EG:103B4.3 PROTEIN-RELATED"/>
    <property type="match status" value="1"/>
</dbReference>
<feature type="transmembrane region" description="Helical" evidence="4">
    <location>
        <begin position="312"/>
        <end position="330"/>
    </location>
</feature>
<dbReference type="InterPro" id="IPR036259">
    <property type="entry name" value="MFS_trans_sf"/>
</dbReference>
<evidence type="ECO:0000313" key="7">
    <source>
        <dbReference type="Proteomes" id="UP000242180"/>
    </source>
</evidence>
<feature type="transmembrane region" description="Helical" evidence="4">
    <location>
        <begin position="144"/>
        <end position="164"/>
    </location>
</feature>
<feature type="domain" description="Major facilitator superfamily (MFS) profile" evidence="5">
    <location>
        <begin position="44"/>
        <end position="430"/>
    </location>
</feature>
<keyword evidence="7" id="KW-1185">Reference proteome</keyword>
<comment type="similarity">
    <text evidence="2">Belongs to the major facilitator superfamily. Monocarboxylate porter (TC 2.A.1.13) family.</text>
</comment>
<dbReference type="PROSITE" id="PS50850">
    <property type="entry name" value="MFS"/>
    <property type="match status" value="1"/>
</dbReference>
<comment type="subcellular location">
    <subcellularLocation>
        <location evidence="1">Membrane</location>
        <topology evidence="1">Multi-pass membrane protein</topology>
    </subcellularLocation>
</comment>
<dbReference type="Gene3D" id="1.20.1250.20">
    <property type="entry name" value="MFS general substrate transporter like domains"/>
    <property type="match status" value="2"/>
</dbReference>
<gene>
    <name evidence="6" type="ORF">BCR43DRAFT_474480</name>
</gene>
<dbReference type="InterPro" id="IPR011701">
    <property type="entry name" value="MFS"/>
</dbReference>
<dbReference type="PANTHER" id="PTHR11360">
    <property type="entry name" value="MONOCARBOXYLATE TRANSPORTER"/>
    <property type="match status" value="1"/>
</dbReference>
<feature type="transmembrane region" description="Helical" evidence="4">
    <location>
        <begin position="82"/>
        <end position="102"/>
    </location>
</feature>
<dbReference type="InterPro" id="IPR020846">
    <property type="entry name" value="MFS_dom"/>
</dbReference>
<comment type="caution">
    <text evidence="6">The sequence shown here is derived from an EMBL/GenBank/DDBJ whole genome shotgun (WGS) entry which is preliminary data.</text>
</comment>
<dbReference type="InterPro" id="IPR050327">
    <property type="entry name" value="Proton-linked_MCT"/>
</dbReference>
<feature type="transmembrane region" description="Helical" evidence="4">
    <location>
        <begin position="370"/>
        <end position="394"/>
    </location>
</feature>
<dbReference type="OrthoDB" id="5667at2759"/>
<dbReference type="InParanoid" id="A0A1X2HEA8"/>
<feature type="transmembrane region" description="Helical" evidence="4">
    <location>
        <begin position="288"/>
        <end position="305"/>
    </location>
</feature>
<feature type="transmembrane region" description="Helical" evidence="4">
    <location>
        <begin position="336"/>
        <end position="358"/>
    </location>
</feature>
<keyword evidence="4" id="KW-1133">Transmembrane helix</keyword>
<organism evidence="6 7">
    <name type="scientific">Syncephalastrum racemosum</name>
    <name type="common">Filamentous fungus</name>
    <dbReference type="NCBI Taxonomy" id="13706"/>
    <lineage>
        <taxon>Eukaryota</taxon>
        <taxon>Fungi</taxon>
        <taxon>Fungi incertae sedis</taxon>
        <taxon>Mucoromycota</taxon>
        <taxon>Mucoromycotina</taxon>
        <taxon>Mucoromycetes</taxon>
        <taxon>Mucorales</taxon>
        <taxon>Syncephalastraceae</taxon>
        <taxon>Syncephalastrum</taxon>
    </lineage>
</organism>
<keyword evidence="4" id="KW-0812">Transmembrane</keyword>
<dbReference type="GO" id="GO:0022857">
    <property type="term" value="F:transmembrane transporter activity"/>
    <property type="evidence" value="ECO:0007669"/>
    <property type="project" value="InterPro"/>
</dbReference>
<dbReference type="Pfam" id="PF07690">
    <property type="entry name" value="MFS_1"/>
    <property type="match status" value="1"/>
</dbReference>
<dbReference type="GO" id="GO:0016020">
    <property type="term" value="C:membrane"/>
    <property type="evidence" value="ECO:0007669"/>
    <property type="project" value="UniProtKB-SubCell"/>
</dbReference>
<keyword evidence="4" id="KW-0472">Membrane</keyword>
<dbReference type="Proteomes" id="UP000242180">
    <property type="component" value="Unassembled WGS sequence"/>
</dbReference>
<feature type="transmembrane region" description="Helical" evidence="4">
    <location>
        <begin position="171"/>
        <end position="194"/>
    </location>
</feature>
<proteinExistence type="inferred from homology"/>
<dbReference type="OMA" id="CATEVWH"/>
<evidence type="ECO:0000256" key="1">
    <source>
        <dbReference type="ARBA" id="ARBA00004141"/>
    </source>
</evidence>
<sequence length="438" mass="46532">MNSDKIPDHDDRLDSEDSTTINEQSTDDKDEDNNIPDGGQGWAVVAAGFLSQFIMFGTSNIWGLFAQAQAETVFKGRASTTALMSVGSMYTLVTFGLTPIATMLADRFGARTTFALGGILMTLAEFLSACATEVWHLYLTQGVLFGFGSAISYMAMSCVIPQWFSKKRGAAMGIISAGAGLGGLAESSMVGIVIDRYGIPWAFRSIGFLSLLFCGTSIFLFKERVPRKRSKDSPIKSPIKLSTFNSSNFIIWIAAAAFAVTASSPPLFYLPKYAASVGVSTATSSNLMGIHSAVSSVGRFAVGYIGDKIGRINAFIIATTMAGLCCFLLWPFATTYNSLLCFVIVWGSVSHTYYSLSAPITASIVDKNDIASAFGIVFVVSSVASAGVPIATIIESASPSGLGYLSVQMFSGALSMCAILVCLILRTKLAKGRHFSAI</sequence>
<feature type="compositionally biased region" description="Basic and acidic residues" evidence="3">
    <location>
        <begin position="1"/>
        <end position="12"/>
    </location>
</feature>
<evidence type="ECO:0000313" key="6">
    <source>
        <dbReference type="EMBL" id="ORY96646.1"/>
    </source>
</evidence>
<evidence type="ECO:0000256" key="3">
    <source>
        <dbReference type="SAM" id="MobiDB-lite"/>
    </source>
</evidence>
<evidence type="ECO:0000259" key="5">
    <source>
        <dbReference type="PROSITE" id="PS50850"/>
    </source>
</evidence>
<feature type="transmembrane region" description="Helical" evidence="4">
    <location>
        <begin position="406"/>
        <end position="425"/>
    </location>
</feature>
<feature type="transmembrane region" description="Helical" evidence="4">
    <location>
        <begin position="249"/>
        <end position="268"/>
    </location>
</feature>
<dbReference type="STRING" id="13706.A0A1X2HEA8"/>